<accession>A0A6J4JQW7</accession>
<sequence>MSPTAGYHSDGRHRAAPWKHKPAHGLRALLRALHRWWARERYRPERRYMRG</sequence>
<organism evidence="2">
    <name type="scientific">uncultured Acetobacteraceae bacterium</name>
    <dbReference type="NCBI Taxonomy" id="169975"/>
    <lineage>
        <taxon>Bacteria</taxon>
        <taxon>Pseudomonadati</taxon>
        <taxon>Pseudomonadota</taxon>
        <taxon>Alphaproteobacteria</taxon>
        <taxon>Acetobacterales</taxon>
        <taxon>Acetobacteraceae</taxon>
        <taxon>environmental samples</taxon>
    </lineage>
</organism>
<proteinExistence type="predicted"/>
<dbReference type="EMBL" id="CADCTG010000320">
    <property type="protein sequence ID" value="CAA9284894.1"/>
    <property type="molecule type" value="Genomic_DNA"/>
</dbReference>
<dbReference type="AlphaFoldDB" id="A0A6J4JQW7"/>
<evidence type="ECO:0000313" key="2">
    <source>
        <dbReference type="EMBL" id="CAA9284894.1"/>
    </source>
</evidence>
<name>A0A6J4JQW7_9PROT</name>
<evidence type="ECO:0000256" key="1">
    <source>
        <dbReference type="SAM" id="MobiDB-lite"/>
    </source>
</evidence>
<gene>
    <name evidence="2" type="ORF">AVDCRST_MAG08-4079</name>
</gene>
<reference evidence="2" key="1">
    <citation type="submission" date="2020-02" db="EMBL/GenBank/DDBJ databases">
        <authorList>
            <person name="Meier V. D."/>
        </authorList>
    </citation>
    <scope>NUCLEOTIDE SEQUENCE</scope>
    <source>
        <strain evidence="2">AVDCRST_MAG08</strain>
    </source>
</reference>
<protein>
    <submittedName>
        <fullName evidence="2">Uncharacterized protein</fullName>
    </submittedName>
</protein>
<feature type="region of interest" description="Disordered" evidence="1">
    <location>
        <begin position="1"/>
        <end position="20"/>
    </location>
</feature>